<evidence type="ECO:0000313" key="2">
    <source>
        <dbReference type="EMBL" id="AFL94512.1"/>
    </source>
</evidence>
<dbReference type="KEGG" id="thm:CL1_0301"/>
<evidence type="ECO:0000313" key="3">
    <source>
        <dbReference type="Proteomes" id="UP000006064"/>
    </source>
</evidence>
<accession>I3ZS28</accession>
<dbReference type="Proteomes" id="UP000006064">
    <property type="component" value="Chromosome"/>
</dbReference>
<evidence type="ECO:0000256" key="1">
    <source>
        <dbReference type="SAM" id="MobiDB-lite"/>
    </source>
</evidence>
<dbReference type="GeneID" id="13038959"/>
<feature type="region of interest" description="Disordered" evidence="1">
    <location>
        <begin position="376"/>
        <end position="416"/>
    </location>
</feature>
<dbReference type="OrthoDB" id="86225at2157"/>
<dbReference type="Gene3D" id="2.60.40.10">
    <property type="entry name" value="Immunoglobulins"/>
    <property type="match status" value="1"/>
</dbReference>
<reference evidence="2 3" key="1">
    <citation type="journal article" date="2012" name="J. Bacteriol.">
        <title>Complete Genome Sequence of the Hyperthermophilic Archaeon Thermococcus sp. Strain CL1, Isolated from a Paralvinella sp. Polychaete Worm Collected from a Hydrothermal Vent.</title>
        <authorList>
            <person name="Jung J.H."/>
            <person name="Holden J.F."/>
            <person name="Seo D.H."/>
            <person name="Park K.H."/>
            <person name="Shin H."/>
            <person name="Ryu S."/>
            <person name="Lee J.H."/>
            <person name="Park C.S."/>
        </authorList>
    </citation>
    <scope>NUCLEOTIDE SEQUENCE [LARGE SCALE GENOMIC DNA]</scope>
    <source>
        <strain evidence="3">DSM 27260 / KACC 17922 / CL1</strain>
    </source>
</reference>
<dbReference type="STRING" id="163003.CL1_0301"/>
<dbReference type="InterPro" id="IPR008969">
    <property type="entry name" value="CarboxyPept-like_regulatory"/>
</dbReference>
<organism evidence="2 3">
    <name type="scientific">Thermococcus cleftensis (strain DSM 27260 / KACC 17922 / CL1)</name>
    <dbReference type="NCBI Taxonomy" id="163003"/>
    <lineage>
        <taxon>Archaea</taxon>
        <taxon>Methanobacteriati</taxon>
        <taxon>Methanobacteriota</taxon>
        <taxon>Thermococci</taxon>
        <taxon>Thermococcales</taxon>
        <taxon>Thermococcaceae</taxon>
        <taxon>Thermococcus</taxon>
    </lineage>
</organism>
<protein>
    <recommendedName>
        <fullName evidence="4">CARDB domain-containing protein</fullName>
    </recommendedName>
</protein>
<dbReference type="RefSeq" id="WP_014788153.1">
    <property type="nucleotide sequence ID" value="NC_018015.1"/>
</dbReference>
<name>I3ZS28_THECF</name>
<sequence length="514" mass="55876">MKARAALVILLLISVVPILPRASAVALSITPLNDDFSGVPGDTIIIPFQLENLGNQTLENVSVYVTGPAEGFLYQSKVVRDPIGPNETYRDTLSVKILNAAPGKYNLTLVARVGQVYSEAQVTVTVKTLVDYELGIEVGKEYPYGSNVSVILKMVSKANGVIIGRIGYTITRNGETVEEFATTTYLNPGESWIKNVTLTKPQVGEYSVRLWAYFGGKAKSTTATFRVFQRNLSYEAYFRNGAIHVFVHDESGNGVPGISVRINGIPFTTDESGTLSYLTSEPGTYEIVLNLDGRIVTTFVEVRKLFISYEQRNETLLVRVVDSTGRPVPNITVEASGPLGQDYAITNSSGLAAINLEKTGYGTIMLNAESSEYVEASVNARTSEPPKPTPTTSSPSPSPTTTTAPSTTPTPPKPPKDYGPLAAILVASGILLAGTSYLAFFRPLVQEETLDRYYFVKVRAPRLKSLENFHFERGVTAVEVRATKGKAEIRDGSVVWEIEHLEPGEEAYLQVVLG</sequence>
<dbReference type="AlphaFoldDB" id="I3ZS28"/>
<dbReference type="HOGENOM" id="CLU_529600_0_0_2"/>
<proteinExistence type="predicted"/>
<dbReference type="InterPro" id="IPR013783">
    <property type="entry name" value="Ig-like_fold"/>
</dbReference>
<dbReference type="Gene3D" id="2.60.40.1120">
    <property type="entry name" value="Carboxypeptidase-like, regulatory domain"/>
    <property type="match status" value="1"/>
</dbReference>
<dbReference type="EMBL" id="CP003651">
    <property type="protein sequence ID" value="AFL94512.1"/>
    <property type="molecule type" value="Genomic_DNA"/>
</dbReference>
<evidence type="ECO:0008006" key="4">
    <source>
        <dbReference type="Google" id="ProtNLM"/>
    </source>
</evidence>
<gene>
    <name evidence="2" type="ORF">CL1_0301</name>
</gene>
<dbReference type="SUPFAM" id="SSF49464">
    <property type="entry name" value="Carboxypeptidase regulatory domain-like"/>
    <property type="match status" value="1"/>
</dbReference>
<keyword evidence="3" id="KW-1185">Reference proteome</keyword>
<feature type="compositionally biased region" description="Low complexity" evidence="1">
    <location>
        <begin position="390"/>
        <end position="407"/>
    </location>
</feature>